<sequence length="118" mass="13604">MTTIHRRQPTLTLMNRKLIIKISGFLWTRGLITSKIDKGKFMTKGDVLKEKLYTYTIDMIASIEFPMVENSLSKYTTEIPLFYTQDKSSCKVTASTEFLAVENPYTKKSLQKACLHSR</sequence>
<accession>A0A915HLV5</accession>
<protein>
    <submittedName>
        <fullName evidence="2">Uncharacterized protein</fullName>
    </submittedName>
</protein>
<organism evidence="1 2">
    <name type="scientific">Romanomermis culicivorax</name>
    <name type="common">Nematode worm</name>
    <dbReference type="NCBI Taxonomy" id="13658"/>
    <lineage>
        <taxon>Eukaryota</taxon>
        <taxon>Metazoa</taxon>
        <taxon>Ecdysozoa</taxon>
        <taxon>Nematoda</taxon>
        <taxon>Enoplea</taxon>
        <taxon>Dorylaimia</taxon>
        <taxon>Mermithida</taxon>
        <taxon>Mermithoidea</taxon>
        <taxon>Mermithidae</taxon>
        <taxon>Romanomermis</taxon>
    </lineage>
</organism>
<dbReference type="Proteomes" id="UP000887565">
    <property type="component" value="Unplaced"/>
</dbReference>
<proteinExistence type="predicted"/>
<dbReference type="AlphaFoldDB" id="A0A915HLV5"/>
<keyword evidence="1" id="KW-1185">Reference proteome</keyword>
<reference evidence="2" key="1">
    <citation type="submission" date="2022-11" db="UniProtKB">
        <authorList>
            <consortium name="WormBaseParasite"/>
        </authorList>
    </citation>
    <scope>IDENTIFICATION</scope>
</reference>
<name>A0A915HLV5_ROMCU</name>
<evidence type="ECO:0000313" key="2">
    <source>
        <dbReference type="WBParaSite" id="nRc.2.0.1.t02511-RA"/>
    </source>
</evidence>
<dbReference type="WBParaSite" id="nRc.2.0.1.t02511-RA">
    <property type="protein sequence ID" value="nRc.2.0.1.t02511-RA"/>
    <property type="gene ID" value="nRc.2.0.1.g02511"/>
</dbReference>
<evidence type="ECO:0000313" key="1">
    <source>
        <dbReference type="Proteomes" id="UP000887565"/>
    </source>
</evidence>